<feature type="compositionally biased region" description="Polar residues" evidence="1">
    <location>
        <begin position="69"/>
        <end position="83"/>
    </location>
</feature>
<dbReference type="Proteomes" id="UP001549111">
    <property type="component" value="Unassembled WGS sequence"/>
</dbReference>
<gene>
    <name evidence="2" type="ORF">ABIC99_003869</name>
    <name evidence="3" type="ORF">EWH46_13360</name>
</gene>
<dbReference type="EMBL" id="CP035708">
    <property type="protein sequence ID" value="QEN01666.1"/>
    <property type="molecule type" value="Genomic_DNA"/>
</dbReference>
<sequence length="83" mass="8929">MAGQLQAELAQLLRRTAQKIWRVVVTKPAEIRSIAGALPPDREIAIKLVTAAHAFATAPSELPPDPAPEQSQPQDQTQPETPA</sequence>
<feature type="region of interest" description="Disordered" evidence="1">
    <location>
        <begin position="56"/>
        <end position="83"/>
    </location>
</feature>
<name>A0A5C1Q4H7_9BURK</name>
<dbReference type="Proteomes" id="UP000323522">
    <property type="component" value="Chromosome"/>
</dbReference>
<evidence type="ECO:0000313" key="2">
    <source>
        <dbReference type="EMBL" id="MET3606034.1"/>
    </source>
</evidence>
<protein>
    <submittedName>
        <fullName evidence="3">Uncharacterized protein</fullName>
    </submittedName>
</protein>
<evidence type="ECO:0000313" key="4">
    <source>
        <dbReference type="Proteomes" id="UP000323522"/>
    </source>
</evidence>
<organism evidence="3 4">
    <name type="scientific">Sphaerotilus sulfidivorans</name>
    <dbReference type="NCBI Taxonomy" id="639200"/>
    <lineage>
        <taxon>Bacteria</taxon>
        <taxon>Pseudomonadati</taxon>
        <taxon>Pseudomonadota</taxon>
        <taxon>Betaproteobacteria</taxon>
        <taxon>Burkholderiales</taxon>
        <taxon>Sphaerotilaceae</taxon>
        <taxon>Sphaerotilus</taxon>
    </lineage>
</organism>
<dbReference type="KEGG" id="snn:EWH46_13360"/>
<keyword evidence="5" id="KW-1185">Reference proteome</keyword>
<evidence type="ECO:0000313" key="5">
    <source>
        <dbReference type="Proteomes" id="UP001549111"/>
    </source>
</evidence>
<proteinExistence type="predicted"/>
<dbReference type="AlphaFoldDB" id="A0A5C1Q4H7"/>
<evidence type="ECO:0000313" key="3">
    <source>
        <dbReference type="EMBL" id="QEN01666.1"/>
    </source>
</evidence>
<accession>A0A5C1Q4H7</accession>
<evidence type="ECO:0000256" key="1">
    <source>
        <dbReference type="SAM" id="MobiDB-lite"/>
    </source>
</evidence>
<dbReference type="RefSeq" id="WP_149504337.1">
    <property type="nucleotide sequence ID" value="NZ_CP035708.1"/>
</dbReference>
<reference evidence="3 4" key="1">
    <citation type="submission" date="2019-02" db="EMBL/GenBank/DDBJ databases">
        <title>Complete Genome Sequence and Methylome Analysis of Sphaerotilus natans subsp. sulfidivorans D-507.</title>
        <authorList>
            <person name="Fomenkov A."/>
            <person name="Gridneva E."/>
            <person name="Smolyakov D."/>
            <person name="Dubinina G."/>
            <person name="Vincze T."/>
            <person name="Grabovich M."/>
            <person name="Roberts R.J."/>
        </authorList>
    </citation>
    <scope>NUCLEOTIDE SEQUENCE [LARGE SCALE GENOMIC DNA]</scope>
    <source>
        <strain evidence="3 4">D-507</strain>
    </source>
</reference>
<dbReference type="EMBL" id="JBEPLS010000031">
    <property type="protein sequence ID" value="MET3606034.1"/>
    <property type="molecule type" value="Genomic_DNA"/>
</dbReference>
<reference evidence="2 5" key="2">
    <citation type="submission" date="2024-06" db="EMBL/GenBank/DDBJ databases">
        <title>Genomic Encyclopedia of Type Strains, Phase IV (KMG-IV): sequencing the most valuable type-strain genomes for metagenomic binning, comparative biology and taxonomic classification.</title>
        <authorList>
            <person name="Goeker M."/>
        </authorList>
    </citation>
    <scope>NUCLEOTIDE SEQUENCE [LARGE SCALE GENOMIC DNA]</scope>
    <source>
        <strain evidence="2 5">D-501</strain>
    </source>
</reference>